<dbReference type="RefSeq" id="WP_114756890.1">
    <property type="nucleotide sequence ID" value="NZ_JBHUMD010000029.1"/>
</dbReference>
<keyword evidence="2" id="KW-1185">Reference proteome</keyword>
<sequence length="117" mass="12913">MAQTKSDTISLEDAIRYAKTWRGVEGTYNAHKELHAFLIPADDFSGILAQGPIEFVRGYLGVDDNGVEKLMFVGTKYDATTDTYIDLLPGTPENYSIFDMTRPCPNACDNNSVLNNG</sequence>
<evidence type="ECO:0000313" key="2">
    <source>
        <dbReference type="Proteomes" id="UP001597480"/>
    </source>
</evidence>
<comment type="caution">
    <text evidence="1">The sequence shown here is derived from an EMBL/GenBank/DDBJ whole genome shotgun (WGS) entry which is preliminary data.</text>
</comment>
<gene>
    <name evidence="1" type="ORF">ACFSR3_15335</name>
</gene>
<dbReference type="Proteomes" id="UP001597480">
    <property type="component" value="Unassembled WGS sequence"/>
</dbReference>
<protein>
    <submittedName>
        <fullName evidence="1">Uncharacterized protein</fullName>
    </submittedName>
</protein>
<accession>A0ABW5NWF0</accession>
<evidence type="ECO:0000313" key="1">
    <source>
        <dbReference type="EMBL" id="MFD2603436.1"/>
    </source>
</evidence>
<reference evidence="2" key="1">
    <citation type="journal article" date="2019" name="Int. J. Syst. Evol. Microbiol.">
        <title>The Global Catalogue of Microorganisms (GCM) 10K type strain sequencing project: providing services to taxonomists for standard genome sequencing and annotation.</title>
        <authorList>
            <consortium name="The Broad Institute Genomics Platform"/>
            <consortium name="The Broad Institute Genome Sequencing Center for Infectious Disease"/>
            <person name="Wu L."/>
            <person name="Ma J."/>
        </authorList>
    </citation>
    <scope>NUCLEOTIDE SEQUENCE [LARGE SCALE GENOMIC DNA]</scope>
    <source>
        <strain evidence="2">KCTC 42107</strain>
    </source>
</reference>
<name>A0ABW5NWF0_9FLAO</name>
<dbReference type="EMBL" id="JBHUMD010000029">
    <property type="protein sequence ID" value="MFD2603436.1"/>
    <property type="molecule type" value="Genomic_DNA"/>
</dbReference>
<organism evidence="1 2">
    <name type="scientific">Flavobacterium suzhouense</name>
    <dbReference type="NCBI Taxonomy" id="1529638"/>
    <lineage>
        <taxon>Bacteria</taxon>
        <taxon>Pseudomonadati</taxon>
        <taxon>Bacteroidota</taxon>
        <taxon>Flavobacteriia</taxon>
        <taxon>Flavobacteriales</taxon>
        <taxon>Flavobacteriaceae</taxon>
        <taxon>Flavobacterium</taxon>
    </lineage>
</organism>
<proteinExistence type="predicted"/>